<dbReference type="SUPFAM" id="SSF55785">
    <property type="entry name" value="PYP-like sensor domain (PAS domain)"/>
    <property type="match status" value="1"/>
</dbReference>
<dbReference type="PANTHER" id="PTHR43065">
    <property type="entry name" value="SENSOR HISTIDINE KINASE"/>
    <property type="match status" value="1"/>
</dbReference>
<dbReference type="Pfam" id="PF00512">
    <property type="entry name" value="HisKA"/>
    <property type="match status" value="1"/>
</dbReference>
<name>A0A263BT52_9BACI</name>
<gene>
    <name evidence="11" type="ORF">CIB95_09015</name>
</gene>
<dbReference type="PRINTS" id="PR00344">
    <property type="entry name" value="BCTRLSENSOR"/>
</dbReference>
<dbReference type="GO" id="GO:0005524">
    <property type="term" value="F:ATP binding"/>
    <property type="evidence" value="ECO:0007669"/>
    <property type="project" value="UniProtKB-KW"/>
</dbReference>
<keyword evidence="9" id="KW-0902">Two-component regulatory system</keyword>
<dbReference type="FunFam" id="3.30.565.10:FF:000006">
    <property type="entry name" value="Sensor histidine kinase WalK"/>
    <property type="match status" value="1"/>
</dbReference>
<dbReference type="InterPro" id="IPR003661">
    <property type="entry name" value="HisK_dim/P_dom"/>
</dbReference>
<dbReference type="PROSITE" id="PS50109">
    <property type="entry name" value="HIS_KIN"/>
    <property type="match status" value="1"/>
</dbReference>
<evidence type="ECO:0000256" key="1">
    <source>
        <dbReference type="ARBA" id="ARBA00000085"/>
    </source>
</evidence>
<dbReference type="CDD" id="cd00082">
    <property type="entry name" value="HisKA"/>
    <property type="match status" value="1"/>
</dbReference>
<keyword evidence="5" id="KW-0808">Transferase</keyword>
<dbReference type="InterPro" id="IPR004358">
    <property type="entry name" value="Sig_transdc_His_kin-like_C"/>
</dbReference>
<organism evidence="11 12">
    <name type="scientific">Lottiidibacillus patelloidae</name>
    <dbReference type="NCBI Taxonomy" id="2670334"/>
    <lineage>
        <taxon>Bacteria</taxon>
        <taxon>Bacillati</taxon>
        <taxon>Bacillota</taxon>
        <taxon>Bacilli</taxon>
        <taxon>Bacillales</taxon>
        <taxon>Bacillaceae</taxon>
        <taxon>Lottiidibacillus</taxon>
    </lineage>
</organism>
<dbReference type="RefSeq" id="WP_094924383.1">
    <property type="nucleotide sequence ID" value="NZ_NPIA01000004.1"/>
</dbReference>
<feature type="domain" description="Histidine kinase" evidence="10">
    <location>
        <begin position="140"/>
        <end position="348"/>
    </location>
</feature>
<evidence type="ECO:0000256" key="5">
    <source>
        <dbReference type="ARBA" id="ARBA00022679"/>
    </source>
</evidence>
<evidence type="ECO:0000256" key="4">
    <source>
        <dbReference type="ARBA" id="ARBA00022553"/>
    </source>
</evidence>
<evidence type="ECO:0000256" key="2">
    <source>
        <dbReference type="ARBA" id="ARBA00004651"/>
    </source>
</evidence>
<dbReference type="SUPFAM" id="SSF55874">
    <property type="entry name" value="ATPase domain of HSP90 chaperone/DNA topoisomerase II/histidine kinase"/>
    <property type="match status" value="1"/>
</dbReference>
<dbReference type="GO" id="GO:0000155">
    <property type="term" value="F:phosphorelay sensor kinase activity"/>
    <property type="evidence" value="ECO:0007669"/>
    <property type="project" value="InterPro"/>
</dbReference>
<dbReference type="Gene3D" id="1.10.287.130">
    <property type="match status" value="1"/>
</dbReference>
<dbReference type="SMART" id="SM00388">
    <property type="entry name" value="HisKA"/>
    <property type="match status" value="1"/>
</dbReference>
<comment type="caution">
    <text evidence="11">The sequence shown here is derived from an EMBL/GenBank/DDBJ whole genome shotgun (WGS) entry which is preliminary data.</text>
</comment>
<evidence type="ECO:0000256" key="9">
    <source>
        <dbReference type="ARBA" id="ARBA00023012"/>
    </source>
</evidence>
<dbReference type="InterPro" id="IPR036890">
    <property type="entry name" value="HATPase_C_sf"/>
</dbReference>
<dbReference type="Pfam" id="PF02518">
    <property type="entry name" value="HATPase_c"/>
    <property type="match status" value="1"/>
</dbReference>
<comment type="catalytic activity">
    <reaction evidence="1">
        <text>ATP + protein L-histidine = ADP + protein N-phospho-L-histidine.</text>
        <dbReference type="EC" id="2.7.13.3"/>
    </reaction>
</comment>
<evidence type="ECO:0000313" key="11">
    <source>
        <dbReference type="EMBL" id="OZM56900.1"/>
    </source>
</evidence>
<dbReference type="PANTHER" id="PTHR43065:SF10">
    <property type="entry name" value="PEROXIDE STRESS-ACTIVATED HISTIDINE KINASE MAK3"/>
    <property type="match status" value="1"/>
</dbReference>
<reference evidence="12" key="1">
    <citation type="submission" date="2017-08" db="EMBL/GenBank/DDBJ databases">
        <authorList>
            <person name="Huang Z."/>
        </authorList>
    </citation>
    <scope>NUCLEOTIDE SEQUENCE [LARGE SCALE GENOMIC DNA]</scope>
    <source>
        <strain evidence="12">SA5d-4</strain>
    </source>
</reference>
<protein>
    <recommendedName>
        <fullName evidence="3">histidine kinase</fullName>
        <ecNumber evidence="3">2.7.13.3</ecNumber>
    </recommendedName>
</protein>
<dbReference type="GO" id="GO:0005886">
    <property type="term" value="C:plasma membrane"/>
    <property type="evidence" value="ECO:0007669"/>
    <property type="project" value="UniProtKB-SubCell"/>
</dbReference>
<evidence type="ECO:0000256" key="6">
    <source>
        <dbReference type="ARBA" id="ARBA00022741"/>
    </source>
</evidence>
<evidence type="ECO:0000256" key="3">
    <source>
        <dbReference type="ARBA" id="ARBA00012438"/>
    </source>
</evidence>
<keyword evidence="8" id="KW-0067">ATP-binding</keyword>
<dbReference type="SMART" id="SM00387">
    <property type="entry name" value="HATPase_c"/>
    <property type="match status" value="1"/>
</dbReference>
<keyword evidence="6" id="KW-0547">Nucleotide-binding</keyword>
<dbReference type="EMBL" id="NPIA01000004">
    <property type="protein sequence ID" value="OZM56900.1"/>
    <property type="molecule type" value="Genomic_DNA"/>
</dbReference>
<dbReference type="SUPFAM" id="SSF47384">
    <property type="entry name" value="Homodimeric domain of signal transducing histidine kinase"/>
    <property type="match status" value="1"/>
</dbReference>
<reference evidence="11 12" key="2">
    <citation type="submission" date="2017-09" db="EMBL/GenBank/DDBJ databases">
        <title>Bacillus patelloidae sp. nov., isolated from the intestinal tract of a marine limpet.</title>
        <authorList>
            <person name="Liu R."/>
            <person name="Dong C."/>
            <person name="Shao Z."/>
        </authorList>
    </citation>
    <scope>NUCLEOTIDE SEQUENCE [LARGE SCALE GENOMIC DNA]</scope>
    <source>
        <strain evidence="11 12">SA5d-4</strain>
    </source>
</reference>
<keyword evidence="4" id="KW-0597">Phosphoprotein</keyword>
<dbReference type="Proteomes" id="UP000217083">
    <property type="component" value="Unassembled WGS sequence"/>
</dbReference>
<evidence type="ECO:0000256" key="7">
    <source>
        <dbReference type="ARBA" id="ARBA00022777"/>
    </source>
</evidence>
<comment type="subcellular location">
    <subcellularLocation>
        <location evidence="2">Cell membrane</location>
        <topology evidence="2">Multi-pass membrane protein</topology>
    </subcellularLocation>
</comment>
<evidence type="ECO:0000256" key="8">
    <source>
        <dbReference type="ARBA" id="ARBA00022840"/>
    </source>
</evidence>
<dbReference type="InterPro" id="IPR003594">
    <property type="entry name" value="HATPase_dom"/>
</dbReference>
<dbReference type="InterPro" id="IPR035965">
    <property type="entry name" value="PAS-like_dom_sf"/>
</dbReference>
<proteinExistence type="predicted"/>
<dbReference type="AlphaFoldDB" id="A0A263BT52"/>
<dbReference type="InterPro" id="IPR036097">
    <property type="entry name" value="HisK_dim/P_sf"/>
</dbReference>
<dbReference type="Gene3D" id="3.30.565.10">
    <property type="entry name" value="Histidine kinase-like ATPase, C-terminal domain"/>
    <property type="match status" value="1"/>
</dbReference>
<dbReference type="InterPro" id="IPR005467">
    <property type="entry name" value="His_kinase_dom"/>
</dbReference>
<evidence type="ECO:0000259" key="10">
    <source>
        <dbReference type="PROSITE" id="PS50109"/>
    </source>
</evidence>
<accession>A0A263BT52</accession>
<dbReference type="EC" id="2.7.13.3" evidence="3"/>
<evidence type="ECO:0000313" key="12">
    <source>
        <dbReference type="Proteomes" id="UP000217083"/>
    </source>
</evidence>
<keyword evidence="12" id="KW-1185">Reference proteome</keyword>
<sequence>MITEKSNLDYKQFVPRESGFVFKFIKKGEQYIHTFIEGKLIEKVGLTPSMVVGKTLYEFLPIEQASKKKHFYERAWSGESVNYEGYFDGHYYIASLNPVTKNSKVVEVIGIALDITKEKEREIHLQNIERLAVVGELAAGIAHEIRNPLTSIKGFTKIVKESVDSENLKSYLDITLREIDRINTIVSEFMFISKPQEFMNLQLTNLNRVLSNCIAFMEPQANLKSIRITSYFHSEIQTKCDENQLKQVLINILQNAIEATHDSDQDIEVILKETENNKVLIQISDSGVGITEERTKKLFQPFYSTKEKGTGLGLIICKRIIELHQGTIEIKSKSNEGTVVKILLPIDIPCQVDL</sequence>
<keyword evidence="7" id="KW-0418">Kinase</keyword>
<dbReference type="Gene3D" id="3.30.450.20">
    <property type="entry name" value="PAS domain"/>
    <property type="match status" value="1"/>
</dbReference>